<keyword evidence="3" id="KW-0808">Transferase</keyword>
<dbReference type="InterPro" id="IPR001296">
    <property type="entry name" value="Glyco_trans_1"/>
</dbReference>
<feature type="domain" description="Glycosyltransferase subfamily 4-like N-terminal" evidence="2">
    <location>
        <begin position="16"/>
        <end position="174"/>
    </location>
</feature>
<evidence type="ECO:0000313" key="3">
    <source>
        <dbReference type="EMBL" id="MEX3744396.1"/>
    </source>
</evidence>
<gene>
    <name evidence="3" type="ORF">AB1300_04545</name>
</gene>
<keyword evidence="4" id="KW-1185">Reference proteome</keyword>
<protein>
    <submittedName>
        <fullName evidence="3">Glycosyltransferase</fullName>
        <ecNumber evidence="3">2.4.-.-</ecNumber>
    </submittedName>
</protein>
<proteinExistence type="predicted"/>
<dbReference type="SUPFAM" id="SSF53756">
    <property type="entry name" value="UDP-Glycosyltransferase/glycogen phosphorylase"/>
    <property type="match status" value="1"/>
</dbReference>
<dbReference type="Gene3D" id="3.40.50.2000">
    <property type="entry name" value="Glycogen Phosphorylase B"/>
    <property type="match status" value="2"/>
</dbReference>
<evidence type="ECO:0000259" key="2">
    <source>
        <dbReference type="Pfam" id="PF13439"/>
    </source>
</evidence>
<sequence>MQKKIKVTHIITAIGFGGAETMLYRLLQSVDRDLYEVDVICLTEMDVYGELIQQQLNMNVYICDLRSNFLRSFLMCFKVCKNSDIIQTWMYHSNLLGYLISRVRRKKLIWGIHHSNLDKKENKWTTILIAKLCARLSKKVDIIISCGPKVKEIHEEIGYDSHQHKVIVNGINTDLFKPSVKRQYYFEHFNVENRHILLHVGRWDPLKDYKNLIASLQLLRLERQDFYMFLVGLEIDANNSELLQMIKDAHLEDVIFLLGGRDDISQLMSAADLFVLSSSGEGLPNVLVEALASGTCCITTDVGDCKYLVREFGETVTAKDAHALAQAINKALNYSSKQYAEKAKLGREHVLANFNIKQVIEQYQSLYPMVLPKSYSK</sequence>
<dbReference type="Proteomes" id="UP001558534">
    <property type="component" value="Unassembled WGS sequence"/>
</dbReference>
<organism evidence="3 4">
    <name type="scientific">Lysinibacillus xylanilyticus</name>
    <dbReference type="NCBI Taxonomy" id="582475"/>
    <lineage>
        <taxon>Bacteria</taxon>
        <taxon>Bacillati</taxon>
        <taxon>Bacillota</taxon>
        <taxon>Bacilli</taxon>
        <taxon>Bacillales</taxon>
        <taxon>Bacillaceae</taxon>
        <taxon>Lysinibacillus</taxon>
    </lineage>
</organism>
<evidence type="ECO:0000259" key="1">
    <source>
        <dbReference type="Pfam" id="PF00534"/>
    </source>
</evidence>
<dbReference type="GO" id="GO:0016757">
    <property type="term" value="F:glycosyltransferase activity"/>
    <property type="evidence" value="ECO:0007669"/>
    <property type="project" value="UniProtKB-KW"/>
</dbReference>
<reference evidence="3 4" key="1">
    <citation type="submission" date="2024-07" db="EMBL/GenBank/DDBJ databases">
        <title>Characterization of a bacterium isolated from hydrolysated instant sea cucumber by whole-genome sequencing and metabolomics.</title>
        <authorList>
            <person name="Luo X."/>
            <person name="Zhang Z."/>
            <person name="Zheng Z."/>
            <person name="Zhang W."/>
            <person name="Ming T."/>
            <person name="Jiao L."/>
            <person name="Su X."/>
            <person name="Kong F."/>
            <person name="Xu J."/>
        </authorList>
    </citation>
    <scope>NUCLEOTIDE SEQUENCE [LARGE SCALE GENOMIC DNA]</scope>
    <source>
        <strain evidence="3 4">XL-2024</strain>
    </source>
</reference>
<dbReference type="EC" id="2.4.-.-" evidence="3"/>
<keyword evidence="3" id="KW-0328">Glycosyltransferase</keyword>
<feature type="domain" description="Glycosyl transferase family 1" evidence="1">
    <location>
        <begin position="186"/>
        <end position="337"/>
    </location>
</feature>
<accession>A0ABV3VU17</accession>
<dbReference type="Pfam" id="PF13439">
    <property type="entry name" value="Glyco_transf_4"/>
    <property type="match status" value="1"/>
</dbReference>
<evidence type="ECO:0000313" key="4">
    <source>
        <dbReference type="Proteomes" id="UP001558534"/>
    </source>
</evidence>
<dbReference type="Pfam" id="PF00534">
    <property type="entry name" value="Glycos_transf_1"/>
    <property type="match status" value="1"/>
</dbReference>
<dbReference type="InterPro" id="IPR028098">
    <property type="entry name" value="Glyco_trans_4-like_N"/>
</dbReference>
<dbReference type="EMBL" id="JBFRHK010000002">
    <property type="protein sequence ID" value="MEX3744396.1"/>
    <property type="molecule type" value="Genomic_DNA"/>
</dbReference>
<dbReference type="PANTHER" id="PTHR12526">
    <property type="entry name" value="GLYCOSYLTRANSFERASE"/>
    <property type="match status" value="1"/>
</dbReference>
<dbReference type="RefSeq" id="WP_368635583.1">
    <property type="nucleotide sequence ID" value="NZ_JBFRHK010000002.1"/>
</dbReference>
<comment type="caution">
    <text evidence="3">The sequence shown here is derived from an EMBL/GenBank/DDBJ whole genome shotgun (WGS) entry which is preliminary data.</text>
</comment>
<name>A0ABV3VU17_9BACI</name>